<accession>A0A829YHV5</accession>
<evidence type="ECO:0000259" key="3">
    <source>
        <dbReference type="PROSITE" id="PS50173"/>
    </source>
</evidence>
<protein>
    <submittedName>
        <fullName evidence="4">DNA polymerase</fullName>
    </submittedName>
</protein>
<name>A0A829YHV5_9GAMM</name>
<dbReference type="InterPro" id="IPR043502">
    <property type="entry name" value="DNA/RNA_pol_sf"/>
</dbReference>
<feature type="domain" description="UmuC" evidence="3">
    <location>
        <begin position="49"/>
        <end position="155"/>
    </location>
</feature>
<dbReference type="Pfam" id="PF00817">
    <property type="entry name" value="IMS"/>
    <property type="match status" value="1"/>
</dbReference>
<dbReference type="GO" id="GO:0006281">
    <property type="term" value="P:DNA repair"/>
    <property type="evidence" value="ECO:0007669"/>
    <property type="project" value="InterPro"/>
</dbReference>
<dbReference type="EMBL" id="BLJN01000004">
    <property type="protein sequence ID" value="GFE82463.1"/>
    <property type="molecule type" value="Genomic_DNA"/>
</dbReference>
<dbReference type="InterPro" id="IPR043128">
    <property type="entry name" value="Rev_trsase/Diguanyl_cyclase"/>
</dbReference>
<comment type="caution">
    <text evidence="4">The sequence shown here is derived from an EMBL/GenBank/DDBJ whole genome shotgun (WGS) entry which is preliminary data.</text>
</comment>
<evidence type="ECO:0000256" key="1">
    <source>
        <dbReference type="ARBA" id="ARBA00010945"/>
    </source>
</evidence>
<dbReference type="SUPFAM" id="SSF56672">
    <property type="entry name" value="DNA/RNA polymerases"/>
    <property type="match status" value="1"/>
</dbReference>
<dbReference type="CDD" id="cd03468">
    <property type="entry name" value="PolY_like"/>
    <property type="match status" value="1"/>
</dbReference>
<evidence type="ECO:0000313" key="4">
    <source>
        <dbReference type="EMBL" id="GFE82463.1"/>
    </source>
</evidence>
<dbReference type="Gene3D" id="3.30.70.270">
    <property type="match status" value="1"/>
</dbReference>
<proteinExistence type="inferred from homology"/>
<reference evidence="5" key="1">
    <citation type="submission" date="2020-01" db="EMBL/GenBank/DDBJ databases">
        <title>'Steroidobacter agaridevorans' sp. nov., agar-degrading bacteria isolated from rhizosphere soils.</title>
        <authorList>
            <person name="Ikenaga M."/>
            <person name="Kataoka M."/>
            <person name="Murouchi A."/>
            <person name="Katsuragi S."/>
            <person name="Sakai M."/>
        </authorList>
    </citation>
    <scope>NUCLEOTIDE SEQUENCE [LARGE SCALE GENOMIC DNA]</scope>
    <source>
        <strain evidence="5">YU21-B</strain>
    </source>
</reference>
<dbReference type="PROSITE" id="PS50173">
    <property type="entry name" value="UMUC"/>
    <property type="match status" value="1"/>
</dbReference>
<dbReference type="PANTHER" id="PTHR35369">
    <property type="entry name" value="BLR3025 PROTEIN-RELATED"/>
    <property type="match status" value="1"/>
</dbReference>
<gene>
    <name evidence="4" type="ORF">GCM10011487_44630</name>
</gene>
<evidence type="ECO:0000313" key="5">
    <source>
        <dbReference type="Proteomes" id="UP000445000"/>
    </source>
</evidence>
<dbReference type="Proteomes" id="UP000445000">
    <property type="component" value="Unassembled WGS sequence"/>
</dbReference>
<dbReference type="AlphaFoldDB" id="A0A829YHV5"/>
<comment type="similarity">
    <text evidence="1">Belongs to the DNA polymerase type-Y family.</text>
</comment>
<evidence type="ECO:0000256" key="2">
    <source>
        <dbReference type="ARBA" id="ARBA00022763"/>
    </source>
</evidence>
<dbReference type="InterPro" id="IPR001126">
    <property type="entry name" value="UmuC"/>
</dbReference>
<dbReference type="InterPro" id="IPR050356">
    <property type="entry name" value="SulA_CellDiv_inhibitor"/>
</dbReference>
<keyword evidence="5" id="KW-1185">Reference proteome</keyword>
<sequence length="530" mass="58885">MAAAGQLMLFEAPARTITPVPALIEMPQPPSRAPAPSRRRAQAWLAAHLTDLSLAAAYNAAPLDRRASLDSSPWAVIDDDRLKHVVACNKLAWKQGVRPGHRMNAAIAFCSSLTLLARDRRTETELLERIATDCLKYTSAVSVQPPNEILLEVRGSLRLFGGPGALIDRVQTDFAKLSTGLQLALAPTARSALWLARASREPRVCLPRQLPDVLSSLPIASLHWPLPVELQLTRFGVTAVGDLMRLSRKDLARRIGAGPVRELQQAMGRTNWLHRGWSTPPSYHDRMLLDFEIETTPLLEKMLERPLARLKRTLIGAARTIDEIAVTLKHREGATTLLIRLQHATADTSHLASLLHEHLDRLVLRAPVREVMIDAPRLLVARPHNHSLAMDPATRSDVPNASELKARLIEQLQSRLGVHAVRAVAVRAHHVPERAQCSNAPSPVAASATPPAHLPRRPLWLLREPKAATREYREGALQIESSPETIEAEAWEGTGVRRAYYRARTREGAECWIYRDLSSRDQWFVHGLFG</sequence>
<keyword evidence="2" id="KW-0227">DNA damage</keyword>
<dbReference type="PANTHER" id="PTHR35369:SF2">
    <property type="entry name" value="BLR3025 PROTEIN"/>
    <property type="match status" value="1"/>
</dbReference>
<organism evidence="4 5">
    <name type="scientific">Steroidobacter agaridevorans</name>
    <dbReference type="NCBI Taxonomy" id="2695856"/>
    <lineage>
        <taxon>Bacteria</taxon>
        <taxon>Pseudomonadati</taxon>
        <taxon>Pseudomonadota</taxon>
        <taxon>Gammaproteobacteria</taxon>
        <taxon>Steroidobacterales</taxon>
        <taxon>Steroidobacteraceae</taxon>
        <taxon>Steroidobacter</taxon>
    </lineage>
</organism>
<dbReference type="Gene3D" id="3.40.1170.60">
    <property type="match status" value="1"/>
</dbReference>